<comment type="caution">
    <text evidence="1">The sequence shown here is derived from an EMBL/GenBank/DDBJ whole genome shotgun (WGS) entry which is preliminary data.</text>
</comment>
<keyword evidence="2" id="KW-1185">Reference proteome</keyword>
<dbReference type="GeneID" id="92097917"/>
<evidence type="ECO:0000313" key="1">
    <source>
        <dbReference type="EMBL" id="KAK8042962.1"/>
    </source>
</evidence>
<evidence type="ECO:0000313" key="2">
    <source>
        <dbReference type="Proteomes" id="UP001480595"/>
    </source>
</evidence>
<protein>
    <submittedName>
        <fullName evidence="1">Uncharacterized protein</fullName>
    </submittedName>
</protein>
<organism evidence="1 2">
    <name type="scientific">Apiospora phragmitis</name>
    <dbReference type="NCBI Taxonomy" id="2905665"/>
    <lineage>
        <taxon>Eukaryota</taxon>
        <taxon>Fungi</taxon>
        <taxon>Dikarya</taxon>
        <taxon>Ascomycota</taxon>
        <taxon>Pezizomycotina</taxon>
        <taxon>Sordariomycetes</taxon>
        <taxon>Xylariomycetidae</taxon>
        <taxon>Amphisphaeriales</taxon>
        <taxon>Apiosporaceae</taxon>
        <taxon>Apiospora</taxon>
    </lineage>
</organism>
<gene>
    <name evidence="1" type="ORF">PG994_013445</name>
</gene>
<reference evidence="1 2" key="1">
    <citation type="submission" date="2023-01" db="EMBL/GenBank/DDBJ databases">
        <title>Analysis of 21 Apiospora genomes using comparative genomics revels a genus with tremendous synthesis potential of carbohydrate active enzymes and secondary metabolites.</title>
        <authorList>
            <person name="Sorensen T."/>
        </authorList>
    </citation>
    <scope>NUCLEOTIDE SEQUENCE [LARGE SCALE GENOMIC DNA]</scope>
    <source>
        <strain evidence="1 2">CBS 135458</strain>
    </source>
</reference>
<sequence>MVCVLPAPAVPAHFELEPFRVWHVPVLGASTESSLSLLDRHKGHHVGFWAARRWILPVSDHDAALIDAVVVEVDALASRVGGAKRHALRKALGGRGGAKPVEALTDKLKHPLTGHPLTGYFTELPLLL</sequence>
<accession>A0ABR1T8M9</accession>
<dbReference type="RefSeq" id="XP_066709815.1">
    <property type="nucleotide sequence ID" value="XM_066864854.1"/>
</dbReference>
<proteinExistence type="predicted"/>
<dbReference type="EMBL" id="JAQQWL010000013">
    <property type="protein sequence ID" value="KAK8042962.1"/>
    <property type="molecule type" value="Genomic_DNA"/>
</dbReference>
<name>A0ABR1T8M9_9PEZI</name>
<dbReference type="Proteomes" id="UP001480595">
    <property type="component" value="Unassembled WGS sequence"/>
</dbReference>